<dbReference type="AlphaFoldDB" id="A0A9N7Z7Z1"/>
<organism evidence="2 3">
    <name type="scientific">Pleuronectes platessa</name>
    <name type="common">European plaice</name>
    <dbReference type="NCBI Taxonomy" id="8262"/>
    <lineage>
        <taxon>Eukaryota</taxon>
        <taxon>Metazoa</taxon>
        <taxon>Chordata</taxon>
        <taxon>Craniata</taxon>
        <taxon>Vertebrata</taxon>
        <taxon>Euteleostomi</taxon>
        <taxon>Actinopterygii</taxon>
        <taxon>Neopterygii</taxon>
        <taxon>Teleostei</taxon>
        <taxon>Neoteleostei</taxon>
        <taxon>Acanthomorphata</taxon>
        <taxon>Carangaria</taxon>
        <taxon>Pleuronectiformes</taxon>
        <taxon>Pleuronectoidei</taxon>
        <taxon>Pleuronectidae</taxon>
        <taxon>Pleuronectes</taxon>
    </lineage>
</organism>
<evidence type="ECO:0000313" key="2">
    <source>
        <dbReference type="EMBL" id="CAB1453856.1"/>
    </source>
</evidence>
<sequence>MPLYVQKRMHCMSVCAEVMGAELQNHLWLLLCVLVLSAHSKRKAAALLGVWGRWCLSVRVRLLPLGALPFRRARPQEPPACQADLCSQMQPRRREWGVGGWRGEREEESRKERMRGQKRIWGGGSPWREEEEEEEKRGELGEVGCWSHCSSRPDTPCM</sequence>
<keyword evidence="3" id="KW-1185">Reference proteome</keyword>
<gene>
    <name evidence="2" type="ORF">PLEPLA_LOCUS41616</name>
</gene>
<proteinExistence type="predicted"/>
<evidence type="ECO:0000313" key="3">
    <source>
        <dbReference type="Proteomes" id="UP001153269"/>
    </source>
</evidence>
<dbReference type="Proteomes" id="UP001153269">
    <property type="component" value="Unassembled WGS sequence"/>
</dbReference>
<accession>A0A9N7Z7Z1</accession>
<feature type="region of interest" description="Disordered" evidence="1">
    <location>
        <begin position="97"/>
        <end position="141"/>
    </location>
</feature>
<evidence type="ECO:0000256" key="1">
    <source>
        <dbReference type="SAM" id="MobiDB-lite"/>
    </source>
</evidence>
<protein>
    <submittedName>
        <fullName evidence="2">Uncharacterized protein</fullName>
    </submittedName>
</protein>
<feature type="compositionally biased region" description="Basic and acidic residues" evidence="1">
    <location>
        <begin position="97"/>
        <end position="115"/>
    </location>
</feature>
<dbReference type="EMBL" id="CADEAL010004189">
    <property type="protein sequence ID" value="CAB1453856.1"/>
    <property type="molecule type" value="Genomic_DNA"/>
</dbReference>
<reference evidence="2" key="1">
    <citation type="submission" date="2020-03" db="EMBL/GenBank/DDBJ databases">
        <authorList>
            <person name="Weist P."/>
        </authorList>
    </citation>
    <scope>NUCLEOTIDE SEQUENCE</scope>
</reference>
<comment type="caution">
    <text evidence="2">The sequence shown here is derived from an EMBL/GenBank/DDBJ whole genome shotgun (WGS) entry which is preliminary data.</text>
</comment>
<name>A0A9N7Z7Z1_PLEPL</name>